<feature type="repeat" description="ANK" evidence="7">
    <location>
        <begin position="347"/>
        <end position="379"/>
    </location>
</feature>
<feature type="repeat" description="ANK" evidence="7">
    <location>
        <begin position="314"/>
        <end position="346"/>
    </location>
</feature>
<feature type="transmembrane region" description="Helical" evidence="9">
    <location>
        <begin position="857"/>
        <end position="879"/>
    </location>
</feature>
<evidence type="ECO:0000256" key="6">
    <source>
        <dbReference type="ARBA" id="ARBA00023136"/>
    </source>
</evidence>
<keyword evidence="5 7" id="KW-0040">ANK repeat</keyword>
<dbReference type="GO" id="GO:0005216">
    <property type="term" value="F:monoatomic ion channel activity"/>
    <property type="evidence" value="ECO:0007669"/>
    <property type="project" value="InterPro"/>
</dbReference>
<comment type="caution">
    <text evidence="11">The sequence shown here is derived from an EMBL/GenBank/DDBJ whole genome shotgun (WGS) entry which is preliminary data.</text>
</comment>
<feature type="transmembrane region" description="Helical" evidence="9">
    <location>
        <begin position="958"/>
        <end position="986"/>
    </location>
</feature>
<dbReference type="PANTHER" id="PTHR24123:SF33">
    <property type="entry name" value="PROTEIN HOS4"/>
    <property type="match status" value="1"/>
</dbReference>
<reference evidence="11" key="1">
    <citation type="journal article" date="2023" name="Mol. Biol. Evol.">
        <title>Third-Generation Sequencing Reveals the Adaptive Role of the Epigenome in Three Deep-Sea Polychaetes.</title>
        <authorList>
            <person name="Perez M."/>
            <person name="Aroh O."/>
            <person name="Sun Y."/>
            <person name="Lan Y."/>
            <person name="Juniper S.K."/>
            <person name="Young C.R."/>
            <person name="Angers B."/>
            <person name="Qian P.Y."/>
        </authorList>
    </citation>
    <scope>NUCLEOTIDE SEQUENCE</scope>
    <source>
        <strain evidence="11">R07B-5</strain>
    </source>
</reference>
<dbReference type="PROSITE" id="PS50088">
    <property type="entry name" value="ANK_REPEAT"/>
    <property type="match status" value="8"/>
</dbReference>
<feature type="domain" description="Ion transport" evidence="10">
    <location>
        <begin position="981"/>
        <end position="1141"/>
    </location>
</feature>
<evidence type="ECO:0000256" key="4">
    <source>
        <dbReference type="ARBA" id="ARBA00022989"/>
    </source>
</evidence>
<evidence type="ECO:0000313" key="11">
    <source>
        <dbReference type="EMBL" id="KAK2177924.1"/>
    </source>
</evidence>
<dbReference type="InterPro" id="IPR036770">
    <property type="entry name" value="Ankyrin_rpt-contain_sf"/>
</dbReference>
<comment type="subcellular location">
    <subcellularLocation>
        <location evidence="1">Membrane</location>
        <topology evidence="1">Multi-pass membrane protein</topology>
    </subcellularLocation>
</comment>
<keyword evidence="6 9" id="KW-0472">Membrane</keyword>
<keyword evidence="4 9" id="KW-1133">Transmembrane helix</keyword>
<feature type="transmembrane region" description="Helical" evidence="9">
    <location>
        <begin position="1110"/>
        <end position="1131"/>
    </location>
</feature>
<dbReference type="Proteomes" id="UP001209878">
    <property type="component" value="Unassembled WGS sequence"/>
</dbReference>
<evidence type="ECO:0000256" key="7">
    <source>
        <dbReference type="PROSITE-ProRule" id="PRU00023"/>
    </source>
</evidence>
<evidence type="ECO:0000259" key="10">
    <source>
        <dbReference type="Pfam" id="PF00520"/>
    </source>
</evidence>
<dbReference type="GO" id="GO:0016020">
    <property type="term" value="C:membrane"/>
    <property type="evidence" value="ECO:0007669"/>
    <property type="project" value="UniProtKB-SubCell"/>
</dbReference>
<dbReference type="EMBL" id="JAODUO010000571">
    <property type="protein sequence ID" value="KAK2177924.1"/>
    <property type="molecule type" value="Genomic_DNA"/>
</dbReference>
<feature type="transmembrane region" description="Helical" evidence="9">
    <location>
        <begin position="904"/>
        <end position="927"/>
    </location>
</feature>
<feature type="repeat" description="ANK" evidence="7">
    <location>
        <begin position="213"/>
        <end position="245"/>
    </location>
</feature>
<dbReference type="InterPro" id="IPR051165">
    <property type="entry name" value="Multifunctional_ANK_Repeat"/>
</dbReference>
<feature type="transmembrane region" description="Helical" evidence="9">
    <location>
        <begin position="1070"/>
        <end position="1090"/>
    </location>
</feature>
<feature type="transmembrane region" description="Helical" evidence="9">
    <location>
        <begin position="737"/>
        <end position="754"/>
    </location>
</feature>
<feature type="transmembrane region" description="Helical" evidence="9">
    <location>
        <begin position="1039"/>
        <end position="1058"/>
    </location>
</feature>
<accession>A0AAD9NSL6</accession>
<evidence type="ECO:0000313" key="12">
    <source>
        <dbReference type="Proteomes" id="UP001209878"/>
    </source>
</evidence>
<feature type="repeat" description="ANK" evidence="7">
    <location>
        <begin position="589"/>
        <end position="611"/>
    </location>
</feature>
<dbReference type="SUPFAM" id="SSF48403">
    <property type="entry name" value="Ankyrin repeat"/>
    <property type="match status" value="2"/>
</dbReference>
<feature type="repeat" description="ANK" evidence="7">
    <location>
        <begin position="420"/>
        <end position="452"/>
    </location>
</feature>
<evidence type="ECO:0000256" key="9">
    <source>
        <dbReference type="SAM" id="Phobius"/>
    </source>
</evidence>
<name>A0AAD9NSL6_RIDPI</name>
<dbReference type="PANTHER" id="PTHR24123">
    <property type="entry name" value="ANKYRIN REPEAT-CONTAINING"/>
    <property type="match status" value="1"/>
</dbReference>
<keyword evidence="2 9" id="KW-0812">Transmembrane</keyword>
<evidence type="ECO:0000256" key="3">
    <source>
        <dbReference type="ARBA" id="ARBA00022737"/>
    </source>
</evidence>
<dbReference type="Pfam" id="PF12796">
    <property type="entry name" value="Ank_2"/>
    <property type="match status" value="4"/>
</dbReference>
<gene>
    <name evidence="11" type="ORF">NP493_571g03023</name>
</gene>
<feature type="repeat" description="ANK" evidence="7">
    <location>
        <begin position="485"/>
        <end position="508"/>
    </location>
</feature>
<dbReference type="PROSITE" id="PS50297">
    <property type="entry name" value="ANK_REP_REGION"/>
    <property type="match status" value="8"/>
</dbReference>
<dbReference type="Pfam" id="PF00520">
    <property type="entry name" value="Ion_trans"/>
    <property type="match status" value="1"/>
</dbReference>
<evidence type="ECO:0000256" key="1">
    <source>
        <dbReference type="ARBA" id="ARBA00004141"/>
    </source>
</evidence>
<feature type="region of interest" description="Disordered" evidence="8">
    <location>
        <begin position="1"/>
        <end position="21"/>
    </location>
</feature>
<proteinExistence type="predicted"/>
<organism evidence="11 12">
    <name type="scientific">Ridgeia piscesae</name>
    <name type="common">Tubeworm</name>
    <dbReference type="NCBI Taxonomy" id="27915"/>
    <lineage>
        <taxon>Eukaryota</taxon>
        <taxon>Metazoa</taxon>
        <taxon>Spiralia</taxon>
        <taxon>Lophotrochozoa</taxon>
        <taxon>Annelida</taxon>
        <taxon>Polychaeta</taxon>
        <taxon>Sedentaria</taxon>
        <taxon>Canalipalpata</taxon>
        <taxon>Sabellida</taxon>
        <taxon>Siboglinidae</taxon>
        <taxon>Ridgeia</taxon>
    </lineage>
</organism>
<dbReference type="InterPro" id="IPR002110">
    <property type="entry name" value="Ankyrin_rpt"/>
</dbReference>
<keyword evidence="3" id="KW-0677">Repeat</keyword>
<feature type="repeat" description="ANK" evidence="7">
    <location>
        <begin position="180"/>
        <end position="212"/>
    </location>
</feature>
<evidence type="ECO:0000256" key="2">
    <source>
        <dbReference type="ARBA" id="ARBA00022692"/>
    </source>
</evidence>
<dbReference type="SMART" id="SM00248">
    <property type="entry name" value="ANK"/>
    <property type="match status" value="16"/>
</dbReference>
<dbReference type="InterPro" id="IPR005821">
    <property type="entry name" value="Ion_trans_dom"/>
</dbReference>
<feature type="repeat" description="ANK" evidence="7">
    <location>
        <begin position="628"/>
        <end position="660"/>
    </location>
</feature>
<feature type="transmembrane region" description="Helical" evidence="9">
    <location>
        <begin position="998"/>
        <end position="1018"/>
    </location>
</feature>
<dbReference type="Gene3D" id="1.25.40.20">
    <property type="entry name" value="Ankyrin repeat-containing domain"/>
    <property type="match status" value="4"/>
</dbReference>
<protein>
    <recommendedName>
        <fullName evidence="10">Ion transport domain-containing protein</fullName>
    </recommendedName>
</protein>
<evidence type="ECO:0000256" key="5">
    <source>
        <dbReference type="ARBA" id="ARBA00023043"/>
    </source>
</evidence>
<sequence length="1293" mass="143918">MQVKKARQENEKRESLHFKAASEKTVVKNHVANNQSTPAQTKTRPDVTQYRDALFQAAQRDDVEAVRGQVAELERNGYKVSEPELTDQENGANLLHYALENGHEKVATFCIEHGDADFLMAEFDVIVKKVGSKKTSLHILAQAGDMNRLQSVLDRIAEGPRKVAFLHRTVLMEIEGQRPRHLTALHIAALKGHTDLVEYLVNLGVSVNLQNNKNDTPILWAARWNHGDTVRALIQLGANANMENDKGSTPLYWSVRYGFNAMARLLIEEGGANVHQRRKLGLVCPIVMAAALDYTDILATLIEFGADVNTRITDGVTALHYAAMENNPEAIRVLLNNSASIDAADDMGNTALIHATKRNHLEAIAVLISHGASIEAKNRTGAMVWDYAIESSDGELLKALVQVYKETKGISEKGRHLFKGVKTPLHIAAVKGDSAKIRLLLDLGISWESTDPDGNTLYHLAARENCTAVLETFLAEADIDHQNSAGDTALHISVRQGHTDAVQVLLKKARLDVKNNMGETALHVAAKSNMASPELVGHVVDVIVKTHNWSLVDEPDERGNTALHVAAQADRYGVIGQLSPLNPTVTNADGDNPLHVAAERGHFKALQTMLDVFNNTGKGLNIDQPDDDGRTILHICAMHGDDDRVTLLIEQGADLALKDGQGNSVLHAVVQQTKTDPESIDALLQVLYTIVTHATWWWCMRKELTYPDEESDLHQRYQREAVVFLTAEIPNNNQMSVIAYATQIGAIAMLRAILNMPLVYRFRRYDRHVFDVTNLTPNTLEQTRKRASSSASARNVLFHLGTVDVANADDIRHNNGDREYEVDSCLDIIARMDDELVATEMLDILPIRQLVTNYWSAYQWIFGALMTIHIVYMALFSAYNLPHSHVVTNATSGSVGRTEGSPSYLFLLWPVLLMLFELYVIVAQAYLHCTRSSRRRRAGADDGSAETNRFCSGIPRDVIYYVFVWIIANGSNLMGIVFPASVIAWFVAKLLSSDAELYLLATAVLLGWMYTILFTKGFETVHSLSIMLKHIIIRDVTRFLFIYIFILTGFGFAMHALFHIAQNVGKDFPTVWHSLFFTFNLLVGTADLNFDNDFDESYKLIGSNSLVVKLVYILYMVLATVVLLNMLIAMLTQTYSGVVEREGSTWQVGSLRLALQIEHSMPFIPAFFRMVGIIRDNIEFDETRQRYMLSLPVTVVLRTAGTKRETLKMIQAMETKLNNMAAAHTDLSRKVDNLIEMVSSASVTSLVAKRWRGTRGGASSMALSPTGERPTTASNRRGHTRRVATLWKSDKIA</sequence>
<keyword evidence="12" id="KW-1185">Reference proteome</keyword>
<feature type="region of interest" description="Disordered" evidence="8">
    <location>
        <begin position="1256"/>
        <end position="1280"/>
    </location>
</feature>
<evidence type="ECO:0000256" key="8">
    <source>
        <dbReference type="SAM" id="MobiDB-lite"/>
    </source>
</evidence>